<evidence type="ECO:0000313" key="1">
    <source>
        <dbReference type="EMBL" id="MDQ0228982.1"/>
    </source>
</evidence>
<evidence type="ECO:0008006" key="3">
    <source>
        <dbReference type="Google" id="ProtNLM"/>
    </source>
</evidence>
<dbReference type="InterPro" id="IPR038607">
    <property type="entry name" value="PhoD-like_sf"/>
</dbReference>
<organism evidence="1 2">
    <name type="scientific">Metabacillus malikii</name>
    <dbReference type="NCBI Taxonomy" id="1504265"/>
    <lineage>
        <taxon>Bacteria</taxon>
        <taxon>Bacillati</taxon>
        <taxon>Bacillota</taxon>
        <taxon>Bacilli</taxon>
        <taxon>Bacillales</taxon>
        <taxon>Bacillaceae</taxon>
        <taxon>Metabacillus</taxon>
    </lineage>
</organism>
<evidence type="ECO:0000313" key="2">
    <source>
        <dbReference type="Proteomes" id="UP001234495"/>
    </source>
</evidence>
<protein>
    <recommendedName>
        <fullName evidence="3">PhoD-like phosphatase metallophosphatase domain-containing protein</fullName>
    </recommendedName>
</protein>
<accession>A0ABT9ZAW1</accession>
<dbReference type="PANTHER" id="PTHR37031:SF2">
    <property type="entry name" value="PHOD-LIKE PHOSPHATASE METALLOPHOSPHATASE DOMAIN-CONTAINING PROTEIN"/>
    <property type="match status" value="1"/>
</dbReference>
<dbReference type="InterPro" id="IPR029052">
    <property type="entry name" value="Metallo-depent_PP-like"/>
</dbReference>
<sequence length="644" mass="74461">MILPTILSGPIVRRVDPKAIYLWIALSKKCKVHAKLFTITKLKNEEKYDYKDLYAISNEEVIQLGKNLYIYLVKITPNQQKLFPTETLLGYNLYFTDKENLTSDLSDYQLLSSDNPASIVYGKLKYPSFYINEKEDTQFLYGSCRKIHGIGKDALARGDYVLHEQLLDTNHRPSALFLMGDQIYADDVADEVAPFLSHLGHFLIGKDENIIQLDSSLNKYENIINGTGYREDLINDKSKFTSAHTKNHLMRLGEYCTMYLLSWSPEIMSLAISYVLNDVSAEEKQSHFLTQFQETLPQVRRLFANIPTYMIFDDHDITDDWNISFEWKNRVENSLLGSHLIANGLTAYWAFQGWGNAPDSFPDSFKDTIQNYVTSFSIGTIQYETWKNTLFSFQQWHYVAPTRPHSLVLDTRTQRAYPSFHEKSSNINGHQGPVLMKDSAWENVYNLLITNGYEKNTPLIIVSATPVYGIAMVESFLTQYIMPLSKLHGSVRTTFDLEWWQFSHRGMQKFYEQLSDWDPSVCILLVGDAHMAYSLQTTFYSKRKKMRKKIYQFTSSPLHNQTFTGFTGLLLKVLISLYSKLKGLNKQGINIENALDEVIYYEFEDGSINENKNNLGLVTINEDDIIQAYLRNEPQHDHVQRFLK</sequence>
<dbReference type="EMBL" id="JAUSUD010000001">
    <property type="protein sequence ID" value="MDQ0228982.1"/>
    <property type="molecule type" value="Genomic_DNA"/>
</dbReference>
<comment type="caution">
    <text evidence="1">The sequence shown here is derived from an EMBL/GenBank/DDBJ whole genome shotgun (WGS) entry which is preliminary data.</text>
</comment>
<reference evidence="1 2" key="1">
    <citation type="submission" date="2023-07" db="EMBL/GenBank/DDBJ databases">
        <title>Genomic Encyclopedia of Type Strains, Phase IV (KMG-IV): sequencing the most valuable type-strain genomes for metagenomic binning, comparative biology and taxonomic classification.</title>
        <authorList>
            <person name="Goeker M."/>
        </authorList>
    </citation>
    <scope>NUCLEOTIDE SEQUENCE [LARGE SCALE GENOMIC DNA]</scope>
    <source>
        <strain evidence="1 2">DSM 29005</strain>
    </source>
</reference>
<dbReference type="PANTHER" id="PTHR37031">
    <property type="entry name" value="METALLOPHOSPHATASE BINDING DOMAIN PROTEIN"/>
    <property type="match status" value="1"/>
</dbReference>
<dbReference type="SUPFAM" id="SSF56300">
    <property type="entry name" value="Metallo-dependent phosphatases"/>
    <property type="match status" value="1"/>
</dbReference>
<proteinExistence type="predicted"/>
<dbReference type="RefSeq" id="WP_307335913.1">
    <property type="nucleotide sequence ID" value="NZ_JAUSUD010000001.1"/>
</dbReference>
<name>A0ABT9ZAW1_9BACI</name>
<dbReference type="Proteomes" id="UP001234495">
    <property type="component" value="Unassembled WGS sequence"/>
</dbReference>
<dbReference type="Gene3D" id="3.60.21.70">
    <property type="entry name" value="PhoD-like phosphatase"/>
    <property type="match status" value="1"/>
</dbReference>
<gene>
    <name evidence="1" type="ORF">J2S19_000232</name>
</gene>
<keyword evidence="2" id="KW-1185">Reference proteome</keyword>